<dbReference type="Pfam" id="PF01965">
    <property type="entry name" value="DJ-1_PfpI"/>
    <property type="match status" value="1"/>
</dbReference>
<dbReference type="OrthoDB" id="9803764at2"/>
<evidence type="ECO:0000259" key="1">
    <source>
        <dbReference type="Pfam" id="PF01965"/>
    </source>
</evidence>
<gene>
    <name evidence="2" type="ORF">DBZ36_14760</name>
</gene>
<keyword evidence="3" id="KW-1185">Reference proteome</keyword>
<dbReference type="InterPro" id="IPR050325">
    <property type="entry name" value="Prot/Nucl_acid_deglycase"/>
</dbReference>
<dbReference type="InterPro" id="IPR029062">
    <property type="entry name" value="Class_I_gatase-like"/>
</dbReference>
<evidence type="ECO:0000313" key="2">
    <source>
        <dbReference type="EMBL" id="RKF15644.1"/>
    </source>
</evidence>
<sequence length="197" mass="21061">MPKSLNCAIFIANGSEEIETVTIIDILRRAQFVVDVISIEPAQQLEIFCSRGVKLIADKHFDDIELGNYQLWILPGGLKGSMALANFGPLVTALSTRADTWLASLCAAPALVLEQNSIDIGAQKTCHPDFMNLISKQGLSTQLVEIDGQHKLITAQGPGTAIAFSLAIVRQLISSAKAGEIADALTGLNKNGTYKLA</sequence>
<dbReference type="InterPro" id="IPR002818">
    <property type="entry name" value="DJ-1/PfpI"/>
</dbReference>
<dbReference type="AlphaFoldDB" id="A0A420E8P6"/>
<accession>A0A420E8P6</accession>
<reference evidence="2 3" key="1">
    <citation type="submission" date="2018-09" db="EMBL/GenBank/DDBJ databases">
        <authorList>
            <person name="Wang Z."/>
        </authorList>
    </citation>
    <scope>NUCLEOTIDE SEQUENCE [LARGE SCALE GENOMIC DNA]</scope>
    <source>
        <strain evidence="2 3">ALS 81</strain>
    </source>
</reference>
<feature type="domain" description="DJ-1/PfpI" evidence="1">
    <location>
        <begin position="8"/>
        <end position="171"/>
    </location>
</feature>
<dbReference type="PANTHER" id="PTHR48094:SF12">
    <property type="entry name" value="PARKINSON DISEASE PROTEIN 7 HOMOLOG"/>
    <property type="match status" value="1"/>
</dbReference>
<name>A0A420E8P6_9ALTE</name>
<dbReference type="GO" id="GO:0005737">
    <property type="term" value="C:cytoplasm"/>
    <property type="evidence" value="ECO:0007669"/>
    <property type="project" value="TreeGrafter"/>
</dbReference>
<dbReference type="PANTHER" id="PTHR48094">
    <property type="entry name" value="PROTEIN/NUCLEIC ACID DEGLYCASE DJ-1-RELATED"/>
    <property type="match status" value="1"/>
</dbReference>
<organism evidence="2 3">
    <name type="scientific">Alginatibacterium sediminis</name>
    <dbReference type="NCBI Taxonomy" id="2164068"/>
    <lineage>
        <taxon>Bacteria</taxon>
        <taxon>Pseudomonadati</taxon>
        <taxon>Pseudomonadota</taxon>
        <taxon>Gammaproteobacteria</taxon>
        <taxon>Alteromonadales</taxon>
        <taxon>Alteromonadaceae</taxon>
        <taxon>Alginatibacterium</taxon>
    </lineage>
</organism>
<dbReference type="GO" id="GO:1903189">
    <property type="term" value="P:glyoxal metabolic process"/>
    <property type="evidence" value="ECO:0007669"/>
    <property type="project" value="TreeGrafter"/>
</dbReference>
<dbReference type="Proteomes" id="UP000286482">
    <property type="component" value="Unassembled WGS sequence"/>
</dbReference>
<proteinExistence type="predicted"/>
<evidence type="ECO:0000313" key="3">
    <source>
        <dbReference type="Proteomes" id="UP000286482"/>
    </source>
</evidence>
<protein>
    <submittedName>
        <fullName evidence="2">DJ-1/PfpI family protein</fullName>
    </submittedName>
</protein>
<dbReference type="SUPFAM" id="SSF52317">
    <property type="entry name" value="Class I glutamine amidotransferase-like"/>
    <property type="match status" value="1"/>
</dbReference>
<dbReference type="RefSeq" id="WP_120355730.1">
    <property type="nucleotide sequence ID" value="NZ_RAQO01000008.1"/>
</dbReference>
<dbReference type="InterPro" id="IPR006287">
    <property type="entry name" value="DJ-1"/>
</dbReference>
<dbReference type="Gene3D" id="3.40.50.880">
    <property type="match status" value="1"/>
</dbReference>
<dbReference type="NCBIfam" id="TIGR01383">
    <property type="entry name" value="not_thiJ"/>
    <property type="match status" value="1"/>
</dbReference>
<dbReference type="CDD" id="cd03135">
    <property type="entry name" value="GATase1_DJ-1"/>
    <property type="match status" value="1"/>
</dbReference>
<comment type="caution">
    <text evidence="2">The sequence shown here is derived from an EMBL/GenBank/DDBJ whole genome shotgun (WGS) entry which is preliminary data.</text>
</comment>
<dbReference type="EMBL" id="RAQO01000008">
    <property type="protein sequence ID" value="RKF15644.1"/>
    <property type="molecule type" value="Genomic_DNA"/>
</dbReference>
<dbReference type="GO" id="GO:0006979">
    <property type="term" value="P:response to oxidative stress"/>
    <property type="evidence" value="ECO:0007669"/>
    <property type="project" value="TreeGrafter"/>
</dbReference>